<proteinExistence type="predicted"/>
<dbReference type="GO" id="GO:0016477">
    <property type="term" value="P:cell migration"/>
    <property type="evidence" value="ECO:0007669"/>
    <property type="project" value="TreeGrafter"/>
</dbReference>
<evidence type="ECO:0000256" key="13">
    <source>
        <dbReference type="ARBA" id="ARBA00023180"/>
    </source>
</evidence>
<evidence type="ECO:0000256" key="15">
    <source>
        <dbReference type="SAM" id="MobiDB-lite"/>
    </source>
</evidence>
<feature type="domain" description="Cadherin" evidence="18">
    <location>
        <begin position="56"/>
        <end position="130"/>
    </location>
</feature>
<dbReference type="GO" id="GO:0060027">
    <property type="term" value="P:convergent extension involved in gastrulation"/>
    <property type="evidence" value="ECO:0007669"/>
    <property type="project" value="UniProtKB-ARBA"/>
</dbReference>
<keyword evidence="7 17" id="KW-0732">Signal</keyword>
<evidence type="ECO:0000313" key="19">
    <source>
        <dbReference type="Ensembl" id="ENSSMAP00000020741.2"/>
    </source>
</evidence>
<dbReference type="GO" id="GO:0007043">
    <property type="term" value="P:cell-cell junction assembly"/>
    <property type="evidence" value="ECO:0007669"/>
    <property type="project" value="TreeGrafter"/>
</dbReference>
<dbReference type="Gene3D" id="2.60.40.60">
    <property type="entry name" value="Cadherins"/>
    <property type="match status" value="5"/>
</dbReference>
<dbReference type="OrthoDB" id="9045962at2759"/>
<dbReference type="FunFam" id="2.60.40.60:FF:000158">
    <property type="entry name" value="Dachsous cadherin-related 1"/>
    <property type="match status" value="1"/>
</dbReference>
<keyword evidence="3" id="KW-1003">Cell membrane</keyword>
<dbReference type="GO" id="GO:0007156">
    <property type="term" value="P:homophilic cell adhesion via plasma membrane adhesion molecules"/>
    <property type="evidence" value="ECO:0007669"/>
    <property type="project" value="InterPro"/>
</dbReference>
<dbReference type="GeneID" id="118309375"/>
<dbReference type="PRINTS" id="PR00205">
    <property type="entry name" value="CADHERIN"/>
</dbReference>
<dbReference type="PROSITE" id="PS00232">
    <property type="entry name" value="CADHERIN_1"/>
    <property type="match status" value="1"/>
</dbReference>
<keyword evidence="9 14" id="KW-0106">Calcium</keyword>
<sequence length="825" mass="91449">MLRFYLLVYYLSCTTCSELLKRHTRSWIIDSFTIEEGHTGPFPYVLGTININRDYRIYFDLYGEGVDKEPKGVLSIQKETGTVYVHRAVDYEEKTKLQLKFEARRQDLSIDTKLGVEVAILDINDNPPLFQRDQFELSVDEEKTQGSPLLTVVAYDRDQRGTPNSTFHYEIKSVSPNSPDTEFFIEESGAISFKGCLDHELAERIVILVEAKDHGEVVRLSSSTTVVMHVQDSNDHMPTISGQTGTSKVKEETTGSSPLRLHVTDGDTPSSPAWRARYTIHGDEGGHFAIETDPDSNDGILTVVKPLNFEKGAQRELSISVENELPYFSCKVKERTPSGLWMVDTSKGEGPDAGQPHSVKVVINVEDANEAPVFSVTYKIAALEENSPSGTWVEKVTAVDADCNRTSSFVYKVAHDPAGWVMVDPHTGDITTVTSTDRESPHVVNGVYTVLIHAVDDGVPPLTGTATLQIHMTDKNDNVPQPAEHNLDVCVSDGPTTTNITAFDLDGNPYGGPFTFELLGDVKGKWKLSPSHGYTAGLVKEPSVYAGPHTIDLKISDMQGEFGIYNLRVAVCDCSVTENCRARRNTTTRAAYGGIGVVFALVFLLLFLLLMAVTCSCKKDFVALETTGHSSGQTLLESNTENPGTDCEVFDGIPAAITDEKYQDPSKWQSEHSGIRRTNVSTKGMNQSLEDRRWSKADYRRGHQSHLLTNNYNQTTWNSVTANGHHQTHQDMGTMNFHKRRNSSYTLDETLLTLIHRGLSTLQETGDDLLDYQPHLYGDEGDADNLSDLDNISIPGDESYEKTIEDLGPRFTKLASICKPPQTQN</sequence>
<dbReference type="AlphaFoldDB" id="A0A8D3AMZ6"/>
<keyword evidence="8" id="KW-0677">Repeat</keyword>
<dbReference type="GO" id="GO:0000902">
    <property type="term" value="P:cell morphogenesis"/>
    <property type="evidence" value="ECO:0007669"/>
    <property type="project" value="TreeGrafter"/>
</dbReference>
<organism evidence="19 20">
    <name type="scientific">Scophthalmus maximus</name>
    <name type="common">Turbot</name>
    <name type="synonym">Psetta maxima</name>
    <dbReference type="NCBI Taxonomy" id="52904"/>
    <lineage>
        <taxon>Eukaryota</taxon>
        <taxon>Metazoa</taxon>
        <taxon>Chordata</taxon>
        <taxon>Craniata</taxon>
        <taxon>Vertebrata</taxon>
        <taxon>Euteleostomi</taxon>
        <taxon>Actinopterygii</taxon>
        <taxon>Neopterygii</taxon>
        <taxon>Teleostei</taxon>
        <taxon>Neoteleostei</taxon>
        <taxon>Acanthomorphata</taxon>
        <taxon>Carangaria</taxon>
        <taxon>Pleuronectiformes</taxon>
        <taxon>Pleuronectoidei</taxon>
        <taxon>Scophthalmidae</taxon>
        <taxon>Scophthalmus</taxon>
    </lineage>
</organism>
<evidence type="ECO:0000256" key="16">
    <source>
        <dbReference type="SAM" id="Phobius"/>
    </source>
</evidence>
<dbReference type="KEGG" id="smau:118309375"/>
<feature type="domain" description="Cadherin" evidence="18">
    <location>
        <begin position="131"/>
        <end position="240"/>
    </location>
</feature>
<dbReference type="Ensembl" id="ENSSMAT00000020992.2">
    <property type="protein sequence ID" value="ENSSMAP00000020741.2"/>
    <property type="gene ID" value="ENSSMAG00000012715.2"/>
</dbReference>
<dbReference type="PANTHER" id="PTHR24027">
    <property type="entry name" value="CADHERIN-23"/>
    <property type="match status" value="1"/>
</dbReference>
<dbReference type="GO" id="GO:0016339">
    <property type="term" value="P:calcium-dependent cell-cell adhesion via plasma membrane cell adhesion molecules"/>
    <property type="evidence" value="ECO:0007669"/>
    <property type="project" value="TreeGrafter"/>
</dbReference>
<dbReference type="GO" id="GO:0005912">
    <property type="term" value="C:adherens junction"/>
    <property type="evidence" value="ECO:0007669"/>
    <property type="project" value="TreeGrafter"/>
</dbReference>
<keyword evidence="4" id="KW-0963">Cytoplasm</keyword>
<comment type="subcellular location">
    <subcellularLocation>
        <location evidence="1">Cell membrane</location>
        <topology evidence="1">Single-pass type I membrane protein</topology>
    </subcellularLocation>
    <subcellularLocation>
        <location evidence="2">Cytoplasm</location>
    </subcellularLocation>
</comment>
<dbReference type="GO" id="GO:0044331">
    <property type="term" value="P:cell-cell adhesion mediated by cadherin"/>
    <property type="evidence" value="ECO:0007669"/>
    <property type="project" value="TreeGrafter"/>
</dbReference>
<keyword evidence="10" id="KW-0130">Cell adhesion</keyword>
<evidence type="ECO:0000256" key="10">
    <source>
        <dbReference type="ARBA" id="ARBA00022889"/>
    </source>
</evidence>
<dbReference type="InterPro" id="IPR039808">
    <property type="entry name" value="Cadherin"/>
</dbReference>
<reference evidence="19" key="2">
    <citation type="submission" date="2025-08" db="UniProtKB">
        <authorList>
            <consortium name="Ensembl"/>
        </authorList>
    </citation>
    <scope>IDENTIFICATION</scope>
</reference>
<evidence type="ECO:0000256" key="7">
    <source>
        <dbReference type="ARBA" id="ARBA00022729"/>
    </source>
</evidence>
<dbReference type="GO" id="GO:0016342">
    <property type="term" value="C:catenin complex"/>
    <property type="evidence" value="ECO:0007669"/>
    <property type="project" value="TreeGrafter"/>
</dbReference>
<name>A0A8D3AMZ6_SCOMX</name>
<evidence type="ECO:0000259" key="18">
    <source>
        <dbReference type="PROSITE" id="PS50268"/>
    </source>
</evidence>
<dbReference type="InterPro" id="IPR015919">
    <property type="entry name" value="Cadherin-like_sf"/>
</dbReference>
<accession>A0A8D3AMZ6</accession>
<dbReference type="FunFam" id="2.60.40.60:FF:000011">
    <property type="entry name" value="Cadherin 1"/>
    <property type="match status" value="1"/>
</dbReference>
<keyword evidence="11 16" id="KW-1133">Transmembrane helix</keyword>
<protein>
    <submittedName>
        <fullName evidence="19">Cadherin 27</fullName>
    </submittedName>
</protein>
<evidence type="ECO:0000256" key="9">
    <source>
        <dbReference type="ARBA" id="ARBA00022837"/>
    </source>
</evidence>
<keyword evidence="5 16" id="KW-0812">Transmembrane</keyword>
<dbReference type="SUPFAM" id="SSF49313">
    <property type="entry name" value="Cadherin-like"/>
    <property type="match status" value="5"/>
</dbReference>
<evidence type="ECO:0000256" key="6">
    <source>
        <dbReference type="ARBA" id="ARBA00022723"/>
    </source>
</evidence>
<feature type="domain" description="Cadherin" evidence="18">
    <location>
        <begin position="241"/>
        <end position="374"/>
    </location>
</feature>
<keyword evidence="12 16" id="KW-0472">Membrane</keyword>
<dbReference type="FunFam" id="2.60.40.60:FF:000095">
    <property type="entry name" value="Cadherin 13"/>
    <property type="match status" value="1"/>
</dbReference>
<dbReference type="FunFam" id="2.60.40.60:FF:000019">
    <property type="entry name" value="Cadherin 2"/>
    <property type="match status" value="1"/>
</dbReference>
<evidence type="ECO:0000256" key="12">
    <source>
        <dbReference type="ARBA" id="ARBA00023136"/>
    </source>
</evidence>
<evidence type="ECO:0000256" key="3">
    <source>
        <dbReference type="ARBA" id="ARBA00022475"/>
    </source>
</evidence>
<dbReference type="PANTHER" id="PTHR24027:SF433">
    <property type="entry name" value="CADHERIN 27-RELATED"/>
    <property type="match status" value="1"/>
</dbReference>
<feature type="region of interest" description="Disordered" evidence="15">
    <location>
        <begin position="234"/>
        <end position="273"/>
    </location>
</feature>
<feature type="domain" description="Cadherin" evidence="18">
    <location>
        <begin position="375"/>
        <end position="482"/>
    </location>
</feature>
<evidence type="ECO:0000256" key="4">
    <source>
        <dbReference type="ARBA" id="ARBA00022490"/>
    </source>
</evidence>
<keyword evidence="6" id="KW-0479">Metal-binding</keyword>
<dbReference type="Proteomes" id="UP000694558">
    <property type="component" value="Chromosome 6"/>
</dbReference>
<feature type="chain" id="PRO_5034269996" evidence="17">
    <location>
        <begin position="17"/>
        <end position="825"/>
    </location>
</feature>
<evidence type="ECO:0000256" key="8">
    <source>
        <dbReference type="ARBA" id="ARBA00022737"/>
    </source>
</evidence>
<dbReference type="GO" id="GO:0045296">
    <property type="term" value="F:cadherin binding"/>
    <property type="evidence" value="ECO:0007669"/>
    <property type="project" value="TreeGrafter"/>
</dbReference>
<dbReference type="CTD" id="101882839"/>
<dbReference type="RefSeq" id="XP_035487313.1">
    <property type="nucleotide sequence ID" value="XM_035631420.2"/>
</dbReference>
<dbReference type="Pfam" id="PF00028">
    <property type="entry name" value="Cadherin"/>
    <property type="match status" value="3"/>
</dbReference>
<keyword evidence="13" id="KW-0325">Glycoprotein</keyword>
<dbReference type="InterPro" id="IPR002126">
    <property type="entry name" value="Cadherin-like_dom"/>
</dbReference>
<evidence type="ECO:0000256" key="14">
    <source>
        <dbReference type="PROSITE-ProRule" id="PRU00043"/>
    </source>
</evidence>
<dbReference type="CDD" id="cd11304">
    <property type="entry name" value="Cadherin_repeat"/>
    <property type="match status" value="4"/>
</dbReference>
<evidence type="ECO:0000256" key="17">
    <source>
        <dbReference type="SAM" id="SignalP"/>
    </source>
</evidence>
<evidence type="ECO:0000256" key="2">
    <source>
        <dbReference type="ARBA" id="ARBA00004496"/>
    </source>
</evidence>
<dbReference type="GeneTree" id="ENSGT00940000155218"/>
<evidence type="ECO:0000313" key="20">
    <source>
        <dbReference type="Proteomes" id="UP000694558"/>
    </source>
</evidence>
<dbReference type="InterPro" id="IPR020894">
    <property type="entry name" value="Cadherin_CS"/>
</dbReference>
<dbReference type="GO" id="GO:0034332">
    <property type="term" value="P:adherens junction organization"/>
    <property type="evidence" value="ECO:0007669"/>
    <property type="project" value="TreeGrafter"/>
</dbReference>
<dbReference type="GO" id="GO:0005737">
    <property type="term" value="C:cytoplasm"/>
    <property type="evidence" value="ECO:0007669"/>
    <property type="project" value="UniProtKB-SubCell"/>
</dbReference>
<dbReference type="PRINTS" id="PR01820">
    <property type="entry name" value="DESMOCOLLIN"/>
</dbReference>
<reference evidence="19" key="1">
    <citation type="submission" date="2023-05" db="EMBL/GenBank/DDBJ databases">
        <title>High-quality long-read genome of Scophthalmus maximus.</title>
        <authorList>
            <person name="Lien S."/>
            <person name="Martinez P."/>
        </authorList>
    </citation>
    <scope>NUCLEOTIDE SEQUENCE [LARGE SCALE GENOMIC DNA]</scope>
</reference>
<evidence type="ECO:0000256" key="5">
    <source>
        <dbReference type="ARBA" id="ARBA00022692"/>
    </source>
</evidence>
<dbReference type="PROSITE" id="PS50268">
    <property type="entry name" value="CADHERIN_2"/>
    <property type="match status" value="4"/>
</dbReference>
<dbReference type="GO" id="GO:0008013">
    <property type="term" value="F:beta-catenin binding"/>
    <property type="evidence" value="ECO:0007669"/>
    <property type="project" value="TreeGrafter"/>
</dbReference>
<evidence type="ECO:0000256" key="11">
    <source>
        <dbReference type="ARBA" id="ARBA00022989"/>
    </source>
</evidence>
<feature type="signal peptide" evidence="17">
    <location>
        <begin position="1"/>
        <end position="16"/>
    </location>
</feature>
<evidence type="ECO:0000256" key="1">
    <source>
        <dbReference type="ARBA" id="ARBA00004251"/>
    </source>
</evidence>
<feature type="transmembrane region" description="Helical" evidence="16">
    <location>
        <begin position="590"/>
        <end position="613"/>
    </location>
</feature>
<dbReference type="GO" id="GO:0005509">
    <property type="term" value="F:calcium ion binding"/>
    <property type="evidence" value="ECO:0007669"/>
    <property type="project" value="UniProtKB-UniRule"/>
</dbReference>
<dbReference type="SMART" id="SM00112">
    <property type="entry name" value="CA"/>
    <property type="match status" value="4"/>
</dbReference>
<gene>
    <name evidence="19" type="primary">cdh27</name>
</gene>